<accession>A0A1Q9B364</accession>
<name>A0A1Q9B364_9HYPH</name>
<dbReference type="Proteomes" id="UP000186364">
    <property type="component" value="Unassembled WGS sequence"/>
</dbReference>
<sequence>MDIGGNIDSPAADAVREAVETLVQRLTAEGTSRPEVLALIAAEVSRQQGGRPPADAPPSPDAPMRDEPANDWPSA</sequence>
<dbReference type="AlphaFoldDB" id="A0A1Q9B364"/>
<reference evidence="2 3" key="1">
    <citation type="submission" date="2016-09" db="EMBL/GenBank/DDBJ databases">
        <title>Rhizobium sp. nov., a novel species isolated from the rice rhizosphere.</title>
        <authorList>
            <person name="Zhao J."/>
            <person name="Zhang X."/>
        </authorList>
    </citation>
    <scope>NUCLEOTIDE SEQUENCE [LARGE SCALE GENOMIC DNA]</scope>
    <source>
        <strain evidence="2 3">1.7048</strain>
    </source>
</reference>
<feature type="region of interest" description="Disordered" evidence="1">
    <location>
        <begin position="44"/>
        <end position="75"/>
    </location>
</feature>
<protein>
    <submittedName>
        <fullName evidence="2">Uncharacterized protein</fullName>
    </submittedName>
</protein>
<dbReference type="OrthoDB" id="9984425at2"/>
<organism evidence="2 3">
    <name type="scientific">Xaviernesmea oryzae</name>
    <dbReference type="NCBI Taxonomy" id="464029"/>
    <lineage>
        <taxon>Bacteria</taxon>
        <taxon>Pseudomonadati</taxon>
        <taxon>Pseudomonadota</taxon>
        <taxon>Alphaproteobacteria</taxon>
        <taxon>Hyphomicrobiales</taxon>
        <taxon>Rhizobiaceae</taxon>
        <taxon>Rhizobium/Agrobacterium group</taxon>
        <taxon>Xaviernesmea</taxon>
    </lineage>
</organism>
<evidence type="ECO:0000256" key="1">
    <source>
        <dbReference type="SAM" id="MobiDB-lite"/>
    </source>
</evidence>
<proteinExistence type="predicted"/>
<gene>
    <name evidence="2" type="ORF">BJF93_22580</name>
</gene>
<comment type="caution">
    <text evidence="2">The sequence shown here is derived from an EMBL/GenBank/DDBJ whole genome shotgun (WGS) entry which is preliminary data.</text>
</comment>
<evidence type="ECO:0000313" key="3">
    <source>
        <dbReference type="Proteomes" id="UP000186364"/>
    </source>
</evidence>
<keyword evidence="3" id="KW-1185">Reference proteome</keyword>
<evidence type="ECO:0000313" key="2">
    <source>
        <dbReference type="EMBL" id="OLP62450.1"/>
    </source>
</evidence>
<dbReference type="EMBL" id="MKIP01000025">
    <property type="protein sequence ID" value="OLP62450.1"/>
    <property type="molecule type" value="Genomic_DNA"/>
</dbReference>
<dbReference type="RefSeq" id="WP_075625561.1">
    <property type="nucleotide sequence ID" value="NZ_FOAM01000021.1"/>
</dbReference>